<sequence length="290" mass="29605">MYVINPAPASQDLQPTASSYVTAHRPESPETIELQQQQHKEILSQILTKCNADMSEQVANFSCPDEKTPPRSTAAVVKEGAKRSTSPAPPAGPKVSSPCTDEQGHGLKQIPEPSLTSKQASSSASVGAKDTGRHGSNTTDGDVRSPPATFKRSTSPDGSPLSTASSSNAASLSPASSDGPAKPPPKPEQLTESLAPASNFASVVHPKERALKSIAAAAASNERNNAAANGGTTSATAAKTSTKFTGTGRTALNGAASFPTGTTATVGTGTPSGGRLQFFKGRSETLEISH</sequence>
<dbReference type="Proteomes" id="UP000075901">
    <property type="component" value="Unassembled WGS sequence"/>
</dbReference>
<evidence type="ECO:0000313" key="3">
    <source>
        <dbReference type="Proteomes" id="UP000075901"/>
    </source>
</evidence>
<organism evidence="2 3">
    <name type="scientific">Anopheles maculatus</name>
    <dbReference type="NCBI Taxonomy" id="74869"/>
    <lineage>
        <taxon>Eukaryota</taxon>
        <taxon>Metazoa</taxon>
        <taxon>Ecdysozoa</taxon>
        <taxon>Arthropoda</taxon>
        <taxon>Hexapoda</taxon>
        <taxon>Insecta</taxon>
        <taxon>Pterygota</taxon>
        <taxon>Neoptera</taxon>
        <taxon>Endopterygota</taxon>
        <taxon>Diptera</taxon>
        <taxon>Nematocera</taxon>
        <taxon>Culicoidea</taxon>
        <taxon>Culicidae</taxon>
        <taxon>Anophelinae</taxon>
        <taxon>Anopheles</taxon>
        <taxon>Anopheles maculatus group</taxon>
    </lineage>
</organism>
<evidence type="ECO:0000256" key="1">
    <source>
        <dbReference type="SAM" id="MobiDB-lite"/>
    </source>
</evidence>
<feature type="compositionally biased region" description="Low complexity" evidence="1">
    <location>
        <begin position="260"/>
        <end position="269"/>
    </location>
</feature>
<proteinExistence type="predicted"/>
<accession>A0A182SHX4</accession>
<feature type="compositionally biased region" description="Basic and acidic residues" evidence="1">
    <location>
        <begin position="281"/>
        <end position="290"/>
    </location>
</feature>
<feature type="compositionally biased region" description="Low complexity" evidence="1">
    <location>
        <begin position="114"/>
        <end position="128"/>
    </location>
</feature>
<dbReference type="AlphaFoldDB" id="A0A182SHX4"/>
<feature type="compositionally biased region" description="Low complexity" evidence="1">
    <location>
        <begin position="159"/>
        <end position="177"/>
    </location>
</feature>
<feature type="compositionally biased region" description="Polar residues" evidence="1">
    <location>
        <begin position="11"/>
        <end position="21"/>
    </location>
</feature>
<reference evidence="2" key="2">
    <citation type="submission" date="2020-05" db="UniProtKB">
        <authorList>
            <consortium name="EnsemblMetazoa"/>
        </authorList>
    </citation>
    <scope>IDENTIFICATION</scope>
    <source>
        <strain evidence="2">maculatus3</strain>
    </source>
</reference>
<protein>
    <submittedName>
        <fullName evidence="2">Uncharacterized protein</fullName>
    </submittedName>
</protein>
<keyword evidence="3" id="KW-1185">Reference proteome</keyword>
<dbReference type="EnsemblMetazoa" id="AMAM007147-RA">
    <property type="protein sequence ID" value="AMAM007147-PA"/>
    <property type="gene ID" value="AMAM007147"/>
</dbReference>
<evidence type="ECO:0000313" key="2">
    <source>
        <dbReference type="EnsemblMetazoa" id="AMAM007147-PA"/>
    </source>
</evidence>
<dbReference type="VEuPathDB" id="VectorBase:AMAM007147"/>
<feature type="compositionally biased region" description="Low complexity" evidence="1">
    <location>
        <begin position="221"/>
        <end position="248"/>
    </location>
</feature>
<feature type="region of interest" description="Disordered" evidence="1">
    <location>
        <begin position="1"/>
        <end position="28"/>
    </location>
</feature>
<name>A0A182SHX4_9DIPT</name>
<feature type="region of interest" description="Disordered" evidence="1">
    <location>
        <begin position="61"/>
        <end position="201"/>
    </location>
</feature>
<feature type="region of interest" description="Disordered" evidence="1">
    <location>
        <begin position="221"/>
        <end position="290"/>
    </location>
</feature>
<reference evidence="3" key="1">
    <citation type="submission" date="2013-09" db="EMBL/GenBank/DDBJ databases">
        <title>The Genome Sequence of Anopheles maculatus species B.</title>
        <authorList>
            <consortium name="The Broad Institute Genomics Platform"/>
            <person name="Neafsey D.E."/>
            <person name="Besansky N."/>
            <person name="Howell P."/>
            <person name="Walton C."/>
            <person name="Young S.K."/>
            <person name="Zeng Q."/>
            <person name="Gargeya S."/>
            <person name="Fitzgerald M."/>
            <person name="Haas B."/>
            <person name="Abouelleil A."/>
            <person name="Allen A.W."/>
            <person name="Alvarado L."/>
            <person name="Arachchi H.M."/>
            <person name="Berlin A.M."/>
            <person name="Chapman S.B."/>
            <person name="Gainer-Dewar J."/>
            <person name="Goldberg J."/>
            <person name="Griggs A."/>
            <person name="Gujja S."/>
            <person name="Hansen M."/>
            <person name="Howarth C."/>
            <person name="Imamovic A."/>
            <person name="Ireland A."/>
            <person name="Larimer J."/>
            <person name="McCowan C."/>
            <person name="Murphy C."/>
            <person name="Pearson M."/>
            <person name="Poon T.W."/>
            <person name="Priest M."/>
            <person name="Roberts A."/>
            <person name="Saif S."/>
            <person name="Shea T."/>
            <person name="Sisk P."/>
            <person name="Sykes S."/>
            <person name="Wortman J."/>
            <person name="Nusbaum C."/>
            <person name="Birren B."/>
        </authorList>
    </citation>
    <scope>NUCLEOTIDE SEQUENCE [LARGE SCALE GENOMIC DNA]</scope>
    <source>
        <strain evidence="3">maculatus3</strain>
    </source>
</reference>